<comment type="subcellular location">
    <subcellularLocation>
        <location evidence="1">Secreted</location>
    </subcellularLocation>
</comment>
<dbReference type="InterPro" id="IPR029058">
    <property type="entry name" value="AB_hydrolase_fold"/>
</dbReference>
<keyword evidence="8 11" id="KW-1015">Disulfide bond</keyword>
<feature type="signal peptide" evidence="12">
    <location>
        <begin position="1"/>
        <end position="19"/>
    </location>
</feature>
<comment type="catalytic activity">
    <reaction evidence="9">
        <text>cutin + H2O = cutin monomers.</text>
        <dbReference type="EC" id="3.1.1.74"/>
    </reaction>
</comment>
<evidence type="ECO:0000256" key="2">
    <source>
        <dbReference type="ARBA" id="ARBA00007534"/>
    </source>
</evidence>
<dbReference type="InterPro" id="IPR011150">
    <property type="entry name" value="Cutinase_monf"/>
</dbReference>
<comment type="caution">
    <text evidence="14">The sequence shown here is derived from an EMBL/GenBank/DDBJ whole genome shotgun (WGS) entry which is preliminary data.</text>
</comment>
<feature type="active site" evidence="10">
    <location>
        <position position="173"/>
    </location>
</feature>
<evidence type="ECO:0000256" key="9">
    <source>
        <dbReference type="ARBA" id="ARBA00034045"/>
    </source>
</evidence>
<keyword evidence="6 12" id="KW-0732">Signal</keyword>
<evidence type="ECO:0000313" key="15">
    <source>
        <dbReference type="Proteomes" id="UP000298030"/>
    </source>
</evidence>
<dbReference type="EMBL" id="QPFP01000209">
    <property type="protein sequence ID" value="TEB19067.1"/>
    <property type="molecule type" value="Genomic_DNA"/>
</dbReference>
<evidence type="ECO:0000256" key="6">
    <source>
        <dbReference type="ARBA" id="ARBA00022729"/>
    </source>
</evidence>
<dbReference type="AlphaFoldDB" id="A0A4Y7TSQ1"/>
<dbReference type="EC" id="3.1.1.74" evidence="3"/>
<dbReference type="OrthoDB" id="3225429at2759"/>
<keyword evidence="7" id="KW-0378">Hydrolase</keyword>
<feature type="active site" description="Proton donor/acceptor" evidence="10">
    <location>
        <position position="186"/>
    </location>
</feature>
<dbReference type="GO" id="GO:0005576">
    <property type="term" value="C:extracellular region"/>
    <property type="evidence" value="ECO:0007669"/>
    <property type="project" value="UniProtKB-SubCell"/>
</dbReference>
<dbReference type="InterPro" id="IPR043579">
    <property type="entry name" value="CUTINASE_2"/>
</dbReference>
<keyword evidence="5" id="KW-0964">Secreted</keyword>
<dbReference type="PRINTS" id="PR00129">
    <property type="entry name" value="CUTINASE"/>
</dbReference>
<dbReference type="Proteomes" id="UP000298030">
    <property type="component" value="Unassembled WGS sequence"/>
</dbReference>
<dbReference type="EMBL" id="QPFP01000004">
    <property type="protein sequence ID" value="TEB37200.1"/>
    <property type="molecule type" value="Genomic_DNA"/>
</dbReference>
<feature type="disulfide bond" evidence="11">
    <location>
        <begin position="35"/>
        <end position="110"/>
    </location>
</feature>
<accession>A0A4Y7TSQ1</accession>
<evidence type="ECO:0000313" key="13">
    <source>
        <dbReference type="EMBL" id="TEB19067.1"/>
    </source>
</evidence>
<reference evidence="14 15" key="1">
    <citation type="journal article" date="2019" name="Nat. Ecol. Evol.">
        <title>Megaphylogeny resolves global patterns of mushroom evolution.</title>
        <authorList>
            <person name="Varga T."/>
            <person name="Krizsan K."/>
            <person name="Foldi C."/>
            <person name="Dima B."/>
            <person name="Sanchez-Garcia M."/>
            <person name="Sanchez-Ramirez S."/>
            <person name="Szollosi G.J."/>
            <person name="Szarkandi J.G."/>
            <person name="Papp V."/>
            <person name="Albert L."/>
            <person name="Andreopoulos W."/>
            <person name="Angelini C."/>
            <person name="Antonin V."/>
            <person name="Barry K.W."/>
            <person name="Bougher N.L."/>
            <person name="Buchanan P."/>
            <person name="Buyck B."/>
            <person name="Bense V."/>
            <person name="Catcheside P."/>
            <person name="Chovatia M."/>
            <person name="Cooper J."/>
            <person name="Damon W."/>
            <person name="Desjardin D."/>
            <person name="Finy P."/>
            <person name="Geml J."/>
            <person name="Haridas S."/>
            <person name="Hughes K."/>
            <person name="Justo A."/>
            <person name="Karasinski D."/>
            <person name="Kautmanova I."/>
            <person name="Kiss B."/>
            <person name="Kocsube S."/>
            <person name="Kotiranta H."/>
            <person name="LaButti K.M."/>
            <person name="Lechner B.E."/>
            <person name="Liimatainen K."/>
            <person name="Lipzen A."/>
            <person name="Lukacs Z."/>
            <person name="Mihaltcheva S."/>
            <person name="Morgado L.N."/>
            <person name="Niskanen T."/>
            <person name="Noordeloos M.E."/>
            <person name="Ohm R.A."/>
            <person name="Ortiz-Santana B."/>
            <person name="Ovrebo C."/>
            <person name="Racz N."/>
            <person name="Riley R."/>
            <person name="Savchenko A."/>
            <person name="Shiryaev A."/>
            <person name="Soop K."/>
            <person name="Spirin V."/>
            <person name="Szebenyi C."/>
            <person name="Tomsovsky M."/>
            <person name="Tulloss R.E."/>
            <person name="Uehling J."/>
            <person name="Grigoriev I.V."/>
            <person name="Vagvolgyi C."/>
            <person name="Papp T."/>
            <person name="Martin F.M."/>
            <person name="Miettinen O."/>
            <person name="Hibbett D.S."/>
            <person name="Nagy L.G."/>
        </authorList>
    </citation>
    <scope>NUCLEOTIDE SEQUENCE [LARGE SCALE GENOMIC DNA]</scope>
    <source>
        <strain evidence="14 15">FP101781</strain>
    </source>
</reference>
<dbReference type="SUPFAM" id="SSF53474">
    <property type="entry name" value="alpha/beta-Hydrolases"/>
    <property type="match status" value="1"/>
</dbReference>
<gene>
    <name evidence="13" type="ORF">FA13DRAFT_491646</name>
    <name evidence="14" type="ORF">FA13DRAFT_890595</name>
</gene>
<evidence type="ECO:0000256" key="12">
    <source>
        <dbReference type="SAM" id="SignalP"/>
    </source>
</evidence>
<evidence type="ECO:0000256" key="10">
    <source>
        <dbReference type="PIRSR" id="PIRSR611150-1"/>
    </source>
</evidence>
<evidence type="ECO:0000313" key="14">
    <source>
        <dbReference type="EMBL" id="TEB37200.1"/>
    </source>
</evidence>
<feature type="disulfide bond" evidence="11">
    <location>
        <begin position="169"/>
        <end position="176"/>
    </location>
</feature>
<evidence type="ECO:0000256" key="1">
    <source>
        <dbReference type="ARBA" id="ARBA00004613"/>
    </source>
</evidence>
<dbReference type="PANTHER" id="PTHR48250">
    <property type="entry name" value="CUTINASE 2-RELATED"/>
    <property type="match status" value="1"/>
</dbReference>
<dbReference type="Pfam" id="PF01083">
    <property type="entry name" value="Cutinase"/>
    <property type="match status" value="1"/>
</dbReference>
<dbReference type="PROSITE" id="PS00931">
    <property type="entry name" value="CUTINASE_2"/>
    <property type="match status" value="1"/>
</dbReference>
<dbReference type="PANTHER" id="PTHR48250:SF1">
    <property type="entry name" value="CUTINASE"/>
    <property type="match status" value="1"/>
</dbReference>
<feature type="active site" description="Nucleophile" evidence="10">
    <location>
        <position position="121"/>
    </location>
</feature>
<dbReference type="GO" id="GO:0050525">
    <property type="term" value="F:cutinase activity"/>
    <property type="evidence" value="ECO:0007669"/>
    <property type="project" value="UniProtKB-EC"/>
</dbReference>
<name>A0A4Y7TSQ1_COPMI</name>
<evidence type="ECO:0000256" key="4">
    <source>
        <dbReference type="ARBA" id="ARBA00022487"/>
    </source>
</evidence>
<dbReference type="STRING" id="71717.A0A4Y7TSQ1"/>
<dbReference type="Gene3D" id="3.40.50.1820">
    <property type="entry name" value="alpha/beta hydrolase"/>
    <property type="match status" value="1"/>
</dbReference>
<evidence type="ECO:0000256" key="3">
    <source>
        <dbReference type="ARBA" id="ARBA00013095"/>
    </source>
</evidence>
<dbReference type="InterPro" id="IPR000675">
    <property type="entry name" value="Cutinase/axe"/>
</dbReference>
<feature type="chain" id="PRO_5039810174" description="cutinase" evidence="12">
    <location>
        <begin position="20"/>
        <end position="204"/>
    </location>
</feature>
<evidence type="ECO:0000256" key="8">
    <source>
        <dbReference type="ARBA" id="ARBA00023157"/>
    </source>
</evidence>
<keyword evidence="4" id="KW-0719">Serine esterase</keyword>
<proteinExistence type="inferred from homology"/>
<keyword evidence="15" id="KW-1185">Reference proteome</keyword>
<sequence>MPSIIALLTLALSICSTIAAPVLDIGEIEARQSSCPDVQVYFARGTTETPTLGTVVGPPFSAALSSQLSGKTLGFEGIAYPATVAGYLAGGDAGGATTMANTVTSKASSCSNTKIVISGYSQGAQVTHLAARKLSTAVQNRVVAVVTFGDPYKNTALPGVLESRRKTFCNSGDLICTGSPIVLAPHFTYGSDTPAAAEFVKARV</sequence>
<evidence type="ECO:0000256" key="11">
    <source>
        <dbReference type="PIRSR" id="PIRSR611150-2"/>
    </source>
</evidence>
<comment type="similarity">
    <text evidence="2">Belongs to the cutinase family.</text>
</comment>
<organism evidence="14 15">
    <name type="scientific">Coprinellus micaceus</name>
    <name type="common">Glistening ink-cap mushroom</name>
    <name type="synonym">Coprinus micaceus</name>
    <dbReference type="NCBI Taxonomy" id="71717"/>
    <lineage>
        <taxon>Eukaryota</taxon>
        <taxon>Fungi</taxon>
        <taxon>Dikarya</taxon>
        <taxon>Basidiomycota</taxon>
        <taxon>Agaricomycotina</taxon>
        <taxon>Agaricomycetes</taxon>
        <taxon>Agaricomycetidae</taxon>
        <taxon>Agaricales</taxon>
        <taxon>Agaricineae</taxon>
        <taxon>Psathyrellaceae</taxon>
        <taxon>Coprinellus</taxon>
    </lineage>
</organism>
<dbReference type="GO" id="GO:0016052">
    <property type="term" value="P:carbohydrate catabolic process"/>
    <property type="evidence" value="ECO:0007669"/>
    <property type="project" value="TreeGrafter"/>
</dbReference>
<evidence type="ECO:0000256" key="5">
    <source>
        <dbReference type="ARBA" id="ARBA00022525"/>
    </source>
</evidence>
<evidence type="ECO:0000256" key="7">
    <source>
        <dbReference type="ARBA" id="ARBA00022801"/>
    </source>
</evidence>
<dbReference type="SMART" id="SM01110">
    <property type="entry name" value="Cutinase"/>
    <property type="match status" value="1"/>
</dbReference>
<protein>
    <recommendedName>
        <fullName evidence="3">cutinase</fullName>
        <ecNumber evidence="3">3.1.1.74</ecNumber>
    </recommendedName>
</protein>